<evidence type="ECO:0008006" key="4">
    <source>
        <dbReference type="Google" id="ProtNLM"/>
    </source>
</evidence>
<feature type="chain" id="PRO_5020600414" description="DUF4906 domain-containing protein" evidence="1">
    <location>
        <begin position="21"/>
        <end position="1128"/>
    </location>
</feature>
<dbReference type="RefSeq" id="WP_160899792.1">
    <property type="nucleotide sequence ID" value="NZ_SRYD01000023.1"/>
</dbReference>
<dbReference type="EMBL" id="SRYD01000023">
    <property type="protein sequence ID" value="TGY74308.1"/>
    <property type="molecule type" value="Genomic_DNA"/>
</dbReference>
<feature type="signal peptide" evidence="1">
    <location>
        <begin position="1"/>
        <end position="20"/>
    </location>
</feature>
<sequence length="1128" mass="126735">MKQYCLSIYMFMLTVLVSVGVTSCVDDDLVFRQGVMPHGEAVINIEAAFVPFSESAVGSRAYDAPKGDVMGDVSDVVLLAYDINGKILDGFPMELTDYTEADETRGPSDASNGATAEIMTKCLKKTVKLFYGEYYIVAVANMGEYAKDADGKITVAKSTKQVLDAMDAEEYSTLDRLRLLRRAWDSTNYANNRAMCGYFADKSKDTHSPGATDDFLTVVVDRDGMTLRAWMRRIASKVTVDFDGTDLRENVKIYIKDVKIYDLASSCTLGFGKRRLDAQEHYKNYNNTVGSDEDAASGDKAAMLHDGPHEIKFYNMYNSAASADDASHKDWPRISKGSPFIYVDPEADVMEKRNLHANDAQSLFFYENMQGDAPNGKGPILDLINGGVANKDVVKESVPYGTYIEVTGFYESEASGNVSNGPIKYRFMLGKDAVKNCDAERNYHYKVTLKFNGNANDYSWHIDYREEPDSWDVPNPWYVSYLYNHQSNIPFKYTPKDGYEVVYFDAEIIKNPWEPDEDPGISLPPDNDGAINATENKSLGNGFLSLRKTTAVVVTPQMCGASDDWKVDYAADNMKDLNQAYFTGAESVPEKNRLDRSRRKYYVDGRTDPENTGFEQYSYQRRGNSVSMEIPLFTRAKVLIKQSGYSGNNPYVGYTRTAKIEVTPYVRKIGSEDTPEPATPKEIEVEQVRRIVNPKGVYRRSGNNQDFRVHLLELPGELATSFRDFKSDGPWMAEILGDKNFITLDGKQVVTGSTGSSIEFTIRFNKLNTSDDKTVRNAVVRVLYNSYTCTHLIFVRQGYEPQAISAKAKDYDHQENTAPPVKWRTFNRLSKTMDTDDPRDEGSLFKYGKSTQPIHPFNNCYGDKDGSGKYDGIGDYRAPTVFYDANDYASSGSYYLTNDDGSKAGTRTLWTDINMDSNGFPDDDGWKSMATMRHYEQLYTTPNINFGFGVLYADGATTTQFSVNDAYGYYRDDPDRKKKGMRGVFMYYWDATKPDDSYTGKNIFFPIGRSGYGHRKQGVYTKWNNTWTESPDKKGVLRYSCTGYQSRGATFDKSAPLFSALYYRPGAIYYAKKQDSNSLNWAGEVTNVTNDGVAAGMDLNYFTFDVNMIGVSNLAGGEDACMVRFVEE</sequence>
<protein>
    <recommendedName>
        <fullName evidence="4">DUF4906 domain-containing protein</fullName>
    </recommendedName>
</protein>
<organism evidence="2 3">
    <name type="scientific">Muribaculum intestinale</name>
    <dbReference type="NCBI Taxonomy" id="1796646"/>
    <lineage>
        <taxon>Bacteria</taxon>
        <taxon>Pseudomonadati</taxon>
        <taxon>Bacteroidota</taxon>
        <taxon>Bacteroidia</taxon>
        <taxon>Bacteroidales</taxon>
        <taxon>Muribaculaceae</taxon>
        <taxon>Muribaculum</taxon>
    </lineage>
</organism>
<gene>
    <name evidence="2" type="ORF">E5333_06980</name>
</gene>
<dbReference type="PROSITE" id="PS51257">
    <property type="entry name" value="PROKAR_LIPOPROTEIN"/>
    <property type="match status" value="1"/>
</dbReference>
<evidence type="ECO:0000313" key="2">
    <source>
        <dbReference type="EMBL" id="TGY74308.1"/>
    </source>
</evidence>
<keyword evidence="1" id="KW-0732">Signal</keyword>
<reference evidence="2 3" key="1">
    <citation type="submission" date="2019-04" db="EMBL/GenBank/DDBJ databases">
        <title>Microbes associate with the intestines of laboratory mice.</title>
        <authorList>
            <person name="Navarre W."/>
            <person name="Wong E."/>
            <person name="Huang K."/>
            <person name="Tropini C."/>
            <person name="Ng K."/>
            <person name="Yu B."/>
        </authorList>
    </citation>
    <scope>NUCLEOTIDE SEQUENCE [LARGE SCALE GENOMIC DNA]</scope>
    <source>
        <strain evidence="2 3">NM06_A21</strain>
    </source>
</reference>
<dbReference type="AlphaFoldDB" id="A0A4S2FY68"/>
<proteinExistence type="predicted"/>
<dbReference type="Proteomes" id="UP000306630">
    <property type="component" value="Unassembled WGS sequence"/>
</dbReference>
<name>A0A4S2FY68_9BACT</name>
<comment type="caution">
    <text evidence="2">The sequence shown here is derived from an EMBL/GenBank/DDBJ whole genome shotgun (WGS) entry which is preliminary data.</text>
</comment>
<evidence type="ECO:0000313" key="3">
    <source>
        <dbReference type="Proteomes" id="UP000306630"/>
    </source>
</evidence>
<evidence type="ECO:0000256" key="1">
    <source>
        <dbReference type="SAM" id="SignalP"/>
    </source>
</evidence>
<accession>A0A4S2FY68</accession>